<sequence>MRKVRTFIRSR</sequence>
<organism evidence="1">
    <name type="scientific">Rhizophora mucronata</name>
    <name type="common">Asiatic mangrove</name>
    <dbReference type="NCBI Taxonomy" id="61149"/>
    <lineage>
        <taxon>Eukaryota</taxon>
        <taxon>Viridiplantae</taxon>
        <taxon>Streptophyta</taxon>
        <taxon>Embryophyta</taxon>
        <taxon>Tracheophyta</taxon>
        <taxon>Spermatophyta</taxon>
        <taxon>Magnoliopsida</taxon>
        <taxon>eudicotyledons</taxon>
        <taxon>Gunneridae</taxon>
        <taxon>Pentapetalae</taxon>
        <taxon>rosids</taxon>
        <taxon>fabids</taxon>
        <taxon>Malpighiales</taxon>
        <taxon>Rhizophoraceae</taxon>
        <taxon>Rhizophora</taxon>
    </lineage>
</organism>
<proteinExistence type="predicted"/>
<accession>A0A2P2NSH3</accession>
<dbReference type="EMBL" id="GGEC01064974">
    <property type="protein sequence ID" value="MBX45458.1"/>
    <property type="molecule type" value="Transcribed_RNA"/>
</dbReference>
<protein>
    <submittedName>
        <fullName evidence="1">Uncharacterized protein</fullName>
    </submittedName>
</protein>
<name>A0A2P2NSH3_RHIMU</name>
<reference evidence="1" key="1">
    <citation type="submission" date="2018-02" db="EMBL/GenBank/DDBJ databases">
        <title>Rhizophora mucronata_Transcriptome.</title>
        <authorList>
            <person name="Meera S.P."/>
            <person name="Sreeshan A."/>
            <person name="Augustine A."/>
        </authorList>
    </citation>
    <scope>NUCLEOTIDE SEQUENCE</scope>
    <source>
        <tissue evidence="1">Leaf</tissue>
    </source>
</reference>
<evidence type="ECO:0000313" key="1">
    <source>
        <dbReference type="EMBL" id="MBX45458.1"/>
    </source>
</evidence>